<dbReference type="RefSeq" id="WP_167119980.1">
    <property type="nucleotide sequence ID" value="NZ_JAANOU010000001.1"/>
</dbReference>
<feature type="region of interest" description="Disordered" evidence="1">
    <location>
        <begin position="44"/>
        <end position="68"/>
    </location>
</feature>
<feature type="compositionally biased region" description="Basic and acidic residues" evidence="1">
    <location>
        <begin position="56"/>
        <end position="68"/>
    </location>
</feature>
<accession>A0ABX0T4U5</accession>
<protein>
    <submittedName>
        <fullName evidence="2">Uncharacterized protein</fullName>
    </submittedName>
</protein>
<keyword evidence="3" id="KW-1185">Reference proteome</keyword>
<sequence length="280" mass="29638">MRVAHERQRETRAPEALRVEELISPEILDNEMVDREYLTQVFREPRKYLPPPRVRNRTEPQREPESRGAKLAKLTGLTMAGTLLVGAVVASSVLSRSRDQSAAPAAPVPPQITGVAALGGFASTGTPQARRGGNAAGHAPASTSSAAPAPVAQTQTPAAGALTPPGSSAAPTTTAPAPTPAQKLAVVREFYRRVDDAPEKALDLLSPALAGEEAGDLVRAWSTMRQVEVTDAHVQPDGSVLAVVLMRRDDGTRLRVTQQFGLDRTGRSISEAVLLAAEEL</sequence>
<dbReference type="EMBL" id="JAANOU010000001">
    <property type="protein sequence ID" value="NIH82595.1"/>
    <property type="molecule type" value="Genomic_DNA"/>
</dbReference>
<proteinExistence type="predicted"/>
<gene>
    <name evidence="2" type="ORF">FHX46_005125</name>
</gene>
<feature type="compositionally biased region" description="Low complexity" evidence="1">
    <location>
        <begin position="136"/>
        <end position="176"/>
    </location>
</feature>
<evidence type="ECO:0000256" key="1">
    <source>
        <dbReference type="SAM" id="MobiDB-lite"/>
    </source>
</evidence>
<name>A0ABX0T4U5_9PSEU</name>
<organism evidence="2 3">
    <name type="scientific">Amycolatopsis viridis</name>
    <dbReference type="NCBI Taxonomy" id="185678"/>
    <lineage>
        <taxon>Bacteria</taxon>
        <taxon>Bacillati</taxon>
        <taxon>Actinomycetota</taxon>
        <taxon>Actinomycetes</taxon>
        <taxon>Pseudonocardiales</taxon>
        <taxon>Pseudonocardiaceae</taxon>
        <taxon>Amycolatopsis</taxon>
    </lineage>
</organism>
<evidence type="ECO:0000313" key="3">
    <source>
        <dbReference type="Proteomes" id="UP000754495"/>
    </source>
</evidence>
<dbReference type="Proteomes" id="UP000754495">
    <property type="component" value="Unassembled WGS sequence"/>
</dbReference>
<evidence type="ECO:0000313" key="2">
    <source>
        <dbReference type="EMBL" id="NIH82595.1"/>
    </source>
</evidence>
<reference evidence="2 3" key="1">
    <citation type="submission" date="2020-03" db="EMBL/GenBank/DDBJ databases">
        <title>Sequencing the genomes of 1000 actinobacteria strains.</title>
        <authorList>
            <person name="Klenk H.-P."/>
        </authorList>
    </citation>
    <scope>NUCLEOTIDE SEQUENCE [LARGE SCALE GENOMIC DNA]</scope>
    <source>
        <strain evidence="2 3">DSM 45668</strain>
    </source>
</reference>
<comment type="caution">
    <text evidence="2">The sequence shown here is derived from an EMBL/GenBank/DDBJ whole genome shotgun (WGS) entry which is preliminary data.</text>
</comment>
<feature type="region of interest" description="Disordered" evidence="1">
    <location>
        <begin position="123"/>
        <end position="181"/>
    </location>
</feature>